<dbReference type="CDD" id="cd16149">
    <property type="entry name" value="sulfatase_like"/>
    <property type="match status" value="1"/>
</dbReference>
<dbReference type="Gene3D" id="3.40.720.10">
    <property type="entry name" value="Alkaline Phosphatase, subunit A"/>
    <property type="match status" value="1"/>
</dbReference>
<sequence length="470" mass="53296">MASRDKRRPNVVFILTDDQGVWAMGCSGNKEIRTPNLDRLAATGVRFENFFCTSPVCSPARASLLTGRIPSQHGVHDWIREGNVGENALEYLAGQLAYTDILAKNGYVCGISGKWHLGDSIRPQKSFSHWYVHQRGSGPYYNAPMVREGKLITEPGYITDKITDDALAYLDERAKDERPFYLSVHYTAPHSPWIGNHPKEIVDSYDDCPFESCPKKLDHPWAGELTRRVRENLRENLKGYFAAVTAMDVNVGRIIDRLERLNLRENTLICFLSDNGFSCGHHGFWGKGNGTFPLNMYDTSVRVPAIMSQPGRIPQGVVCDDLISGYDFMPTLLDYLGLENADPEKMPGRSFLPALLGKKKDTREYVVVYGEYGPVRMIRTREWKYVHRYPYGPHELYDLRNDPDEHTNLIDDPARRKIVSSLKAMLEDWFIRYVDPKFDGTHEPVTGKGQIYLAGPLARGKVAFSPLKES</sequence>
<dbReference type="InterPro" id="IPR017850">
    <property type="entry name" value="Alkaline_phosphatase_core_sf"/>
</dbReference>
<evidence type="ECO:0000313" key="7">
    <source>
        <dbReference type="Proteomes" id="UP000279422"/>
    </source>
</evidence>
<keyword evidence="2" id="KW-0479">Metal-binding</keyword>
<comment type="caution">
    <text evidence="6">The sequence shown here is derived from an EMBL/GenBank/DDBJ whole genome shotgun (WGS) entry which is preliminary data.</text>
</comment>
<dbReference type="PANTHER" id="PTHR42693:SF53">
    <property type="entry name" value="ENDO-4-O-SULFATASE"/>
    <property type="match status" value="1"/>
</dbReference>
<evidence type="ECO:0000313" key="6">
    <source>
        <dbReference type="EMBL" id="RLE09859.1"/>
    </source>
</evidence>
<dbReference type="AlphaFoldDB" id="A0A497E4I7"/>
<name>A0A497E4I7_UNCAE</name>
<dbReference type="Proteomes" id="UP000279422">
    <property type="component" value="Unassembled WGS sequence"/>
</dbReference>
<protein>
    <submittedName>
        <fullName evidence="6">Sulfatase</fullName>
    </submittedName>
</protein>
<dbReference type="SUPFAM" id="SSF53649">
    <property type="entry name" value="Alkaline phosphatase-like"/>
    <property type="match status" value="1"/>
</dbReference>
<keyword evidence="4" id="KW-0106">Calcium</keyword>
<evidence type="ECO:0000256" key="3">
    <source>
        <dbReference type="ARBA" id="ARBA00022801"/>
    </source>
</evidence>
<comment type="similarity">
    <text evidence="1">Belongs to the sulfatase family.</text>
</comment>
<evidence type="ECO:0000259" key="5">
    <source>
        <dbReference type="Pfam" id="PF00884"/>
    </source>
</evidence>
<proteinExistence type="inferred from homology"/>
<dbReference type="InterPro" id="IPR024607">
    <property type="entry name" value="Sulfatase_CS"/>
</dbReference>
<dbReference type="GO" id="GO:0004065">
    <property type="term" value="F:arylsulfatase activity"/>
    <property type="evidence" value="ECO:0007669"/>
    <property type="project" value="TreeGrafter"/>
</dbReference>
<organism evidence="6 7">
    <name type="scientific">Aerophobetes bacterium</name>
    <dbReference type="NCBI Taxonomy" id="2030807"/>
    <lineage>
        <taxon>Bacteria</taxon>
        <taxon>Candidatus Aerophobota</taxon>
    </lineage>
</organism>
<dbReference type="PROSITE" id="PS00523">
    <property type="entry name" value="SULFATASE_1"/>
    <property type="match status" value="1"/>
</dbReference>
<feature type="domain" description="Sulfatase N-terminal" evidence="5">
    <location>
        <begin position="9"/>
        <end position="337"/>
    </location>
</feature>
<reference evidence="6 7" key="1">
    <citation type="submission" date="2018-06" db="EMBL/GenBank/DDBJ databases">
        <title>Extensive metabolic versatility and redundancy in microbially diverse, dynamic hydrothermal sediments.</title>
        <authorList>
            <person name="Dombrowski N."/>
            <person name="Teske A."/>
            <person name="Baker B.J."/>
        </authorList>
    </citation>
    <scope>NUCLEOTIDE SEQUENCE [LARGE SCALE GENOMIC DNA]</scope>
    <source>
        <strain evidence="6">B47_G16</strain>
    </source>
</reference>
<dbReference type="InterPro" id="IPR050738">
    <property type="entry name" value="Sulfatase"/>
</dbReference>
<dbReference type="EMBL" id="QMPZ01000026">
    <property type="protein sequence ID" value="RLE09859.1"/>
    <property type="molecule type" value="Genomic_DNA"/>
</dbReference>
<dbReference type="GO" id="GO:0046872">
    <property type="term" value="F:metal ion binding"/>
    <property type="evidence" value="ECO:0007669"/>
    <property type="project" value="UniProtKB-KW"/>
</dbReference>
<dbReference type="Pfam" id="PF00884">
    <property type="entry name" value="Sulfatase"/>
    <property type="match status" value="1"/>
</dbReference>
<accession>A0A497E4I7</accession>
<gene>
    <name evidence="6" type="ORF">DRJ00_03130</name>
</gene>
<evidence type="ECO:0000256" key="2">
    <source>
        <dbReference type="ARBA" id="ARBA00022723"/>
    </source>
</evidence>
<evidence type="ECO:0000256" key="1">
    <source>
        <dbReference type="ARBA" id="ARBA00008779"/>
    </source>
</evidence>
<dbReference type="PANTHER" id="PTHR42693">
    <property type="entry name" value="ARYLSULFATASE FAMILY MEMBER"/>
    <property type="match status" value="1"/>
</dbReference>
<evidence type="ECO:0000256" key="4">
    <source>
        <dbReference type="ARBA" id="ARBA00022837"/>
    </source>
</evidence>
<keyword evidence="3" id="KW-0378">Hydrolase</keyword>
<dbReference type="InterPro" id="IPR000917">
    <property type="entry name" value="Sulfatase_N"/>
</dbReference>